<feature type="transmembrane region" description="Helical" evidence="1">
    <location>
        <begin position="90"/>
        <end position="115"/>
    </location>
</feature>
<gene>
    <name evidence="2" type="ORF">BO88DRAFT_126199</name>
</gene>
<dbReference type="GeneID" id="37205954"/>
<accession>A0A319B2Y6</accession>
<dbReference type="Proteomes" id="UP000248405">
    <property type="component" value="Unassembled WGS sequence"/>
</dbReference>
<keyword evidence="1" id="KW-0812">Transmembrane</keyword>
<organism evidence="2 3">
    <name type="scientific">Aspergillus vadensis (strain CBS 113365 / IMI 142717 / IBT 24658)</name>
    <dbReference type="NCBI Taxonomy" id="1448311"/>
    <lineage>
        <taxon>Eukaryota</taxon>
        <taxon>Fungi</taxon>
        <taxon>Dikarya</taxon>
        <taxon>Ascomycota</taxon>
        <taxon>Pezizomycotina</taxon>
        <taxon>Eurotiomycetes</taxon>
        <taxon>Eurotiomycetidae</taxon>
        <taxon>Eurotiales</taxon>
        <taxon>Aspergillaceae</taxon>
        <taxon>Aspergillus</taxon>
        <taxon>Aspergillus subgen. Circumdati</taxon>
    </lineage>
</organism>
<feature type="transmembrane region" description="Helical" evidence="1">
    <location>
        <begin position="37"/>
        <end position="70"/>
    </location>
</feature>
<dbReference type="EMBL" id="KZ821635">
    <property type="protein sequence ID" value="PYH66194.1"/>
    <property type="molecule type" value="Genomic_DNA"/>
</dbReference>
<proteinExistence type="predicted"/>
<reference evidence="2" key="1">
    <citation type="submission" date="2016-12" db="EMBL/GenBank/DDBJ databases">
        <title>The genomes of Aspergillus section Nigri reveals drivers in fungal speciation.</title>
        <authorList>
            <consortium name="DOE Joint Genome Institute"/>
            <person name="Vesth T.C."/>
            <person name="Nybo J."/>
            <person name="Theobald S."/>
            <person name="Brandl J."/>
            <person name="Frisvad J.C."/>
            <person name="Nielsen K.F."/>
            <person name="Lyhne E.K."/>
            <person name="Kogle M.E."/>
            <person name="Kuo A."/>
            <person name="Riley R."/>
            <person name="Clum A."/>
            <person name="Nolan M."/>
            <person name="Lipzen A."/>
            <person name="Salamov A."/>
            <person name="Henrissat B."/>
            <person name="Wiebenga A."/>
            <person name="De Vries R.P."/>
            <person name="Grigoriev I.V."/>
            <person name="Mortensen U.H."/>
            <person name="Andersen M.R."/>
            <person name="Baker S.E."/>
        </authorList>
    </citation>
    <scope>NUCLEOTIDE SEQUENCE [LARGE SCALE GENOMIC DNA]</scope>
    <source>
        <strain evidence="2">CBS 113365</strain>
    </source>
</reference>
<evidence type="ECO:0000313" key="3">
    <source>
        <dbReference type="Proteomes" id="UP000248405"/>
    </source>
</evidence>
<dbReference type="OrthoDB" id="10544381at2759"/>
<sequence length="117" mass="13404">MHCPFPSSFGCIIGRMFHFLSFLSLQPSHNKTYIILVSWLCYLHLFPTIACISGFHSCFIISFSSFFFFIHSSQLLWEMISSAFRSWLTAFSILLSSDSCLSCVCLFVFSLIIIFSP</sequence>
<evidence type="ECO:0000313" key="2">
    <source>
        <dbReference type="EMBL" id="PYH66194.1"/>
    </source>
</evidence>
<protein>
    <submittedName>
        <fullName evidence="2">Uncharacterized protein</fullName>
    </submittedName>
</protein>
<name>A0A319B2Y6_ASPVC</name>
<evidence type="ECO:0000256" key="1">
    <source>
        <dbReference type="SAM" id="Phobius"/>
    </source>
</evidence>
<keyword evidence="1" id="KW-1133">Transmembrane helix</keyword>
<dbReference type="AlphaFoldDB" id="A0A319B2Y6"/>
<dbReference type="RefSeq" id="XP_025559988.1">
    <property type="nucleotide sequence ID" value="XM_025701362.1"/>
</dbReference>
<keyword evidence="3" id="KW-1185">Reference proteome</keyword>
<keyword evidence="1" id="KW-0472">Membrane</keyword>